<name>A0ABZ0BCS9_9SPHN</name>
<gene>
    <name evidence="1" type="ORF">RPR59_07270</name>
</gene>
<evidence type="ECO:0000313" key="1">
    <source>
        <dbReference type="EMBL" id="WNO55035.1"/>
    </source>
</evidence>
<organism evidence="1 2">
    <name type="scientific">Stakelama saccharophila</name>
    <dbReference type="NCBI Taxonomy" id="3075605"/>
    <lineage>
        <taxon>Bacteria</taxon>
        <taxon>Pseudomonadati</taxon>
        <taxon>Pseudomonadota</taxon>
        <taxon>Alphaproteobacteria</taxon>
        <taxon>Sphingomonadales</taxon>
        <taxon>Sphingomonadaceae</taxon>
        <taxon>Stakelama</taxon>
    </lineage>
</organism>
<keyword evidence="2" id="KW-1185">Reference proteome</keyword>
<dbReference type="Proteomes" id="UP001302249">
    <property type="component" value="Chromosome"/>
</dbReference>
<reference evidence="1 2" key="1">
    <citation type="submission" date="2023-09" db="EMBL/GenBank/DDBJ databases">
        <authorList>
            <person name="Rey-Velasco X."/>
        </authorList>
    </citation>
    <scope>NUCLEOTIDE SEQUENCE [LARGE SCALE GENOMIC DNA]</scope>
    <source>
        <strain evidence="1 2">W311</strain>
    </source>
</reference>
<dbReference type="RefSeq" id="WP_313918172.1">
    <property type="nucleotide sequence ID" value="NZ_CP135076.1"/>
</dbReference>
<evidence type="ECO:0000313" key="2">
    <source>
        <dbReference type="Proteomes" id="UP001302249"/>
    </source>
</evidence>
<accession>A0ABZ0BCS9</accession>
<sequence length="229" mass="25500">MKVMRTREYGEIALYIIYRNAMIDGHTISKEEDILAGLGELSNAPQLRLALNSLLDRELVVDPFDRSRKNHEVQYFMLTDAGIDLVEQRLHEEENSAPALFRDGEFGAFEEDWVSVTIDFDEVAPASDRFVSKSDNEAAYQEAIGSLAKLEDELATSNEAGSIFGDEKPVVETEVSVLFTLLDKGRVRAVPVIEYAKRCLGWIAEKAGAASIGELAKQALLAILHWLSH</sequence>
<proteinExistence type="predicted"/>
<protein>
    <submittedName>
        <fullName evidence="1">Uncharacterized protein</fullName>
    </submittedName>
</protein>
<dbReference type="EMBL" id="CP135076">
    <property type="protein sequence ID" value="WNO55035.1"/>
    <property type="molecule type" value="Genomic_DNA"/>
</dbReference>